<reference evidence="3" key="1">
    <citation type="submission" date="2016-10" db="EMBL/GenBank/DDBJ databases">
        <authorList>
            <person name="Varghese N."/>
            <person name="Submissions S."/>
        </authorList>
    </citation>
    <scope>NUCLEOTIDE SEQUENCE [LARGE SCALE GENOMIC DNA]</scope>
    <source>
        <strain evidence="3">DSM 44526</strain>
    </source>
</reference>
<feature type="compositionally biased region" description="Basic and acidic residues" evidence="1">
    <location>
        <begin position="1"/>
        <end position="10"/>
    </location>
</feature>
<keyword evidence="3" id="KW-1185">Reference proteome</keyword>
<evidence type="ECO:0000313" key="3">
    <source>
        <dbReference type="Proteomes" id="UP000198863"/>
    </source>
</evidence>
<feature type="region of interest" description="Disordered" evidence="1">
    <location>
        <begin position="1"/>
        <end position="22"/>
    </location>
</feature>
<dbReference type="Proteomes" id="UP000198863">
    <property type="component" value="Unassembled WGS sequence"/>
</dbReference>
<name>A0A1G7UZG6_9ACTN</name>
<proteinExistence type="predicted"/>
<evidence type="ECO:0000313" key="2">
    <source>
        <dbReference type="EMBL" id="SDG52896.1"/>
    </source>
</evidence>
<dbReference type="AlphaFoldDB" id="A0A1G7UZG6"/>
<gene>
    <name evidence="2" type="ORF">SAMN05660324_2845</name>
</gene>
<accession>A0A1G7UZG6</accession>
<organism evidence="2 3">
    <name type="scientific">Klenkia brasiliensis</name>
    <dbReference type="NCBI Taxonomy" id="333142"/>
    <lineage>
        <taxon>Bacteria</taxon>
        <taxon>Bacillati</taxon>
        <taxon>Actinomycetota</taxon>
        <taxon>Actinomycetes</taxon>
        <taxon>Geodermatophilales</taxon>
        <taxon>Geodermatophilaceae</taxon>
        <taxon>Klenkia</taxon>
    </lineage>
</organism>
<sequence length="81" mass="8701">MLSRTRDRAYGRGMPLPSPVDGNQAARVRQLHLVAAARVSAAHATSAQQVADIVRVTVDDEVDTRTFAAIVTDCCAGLPRR</sequence>
<evidence type="ECO:0000256" key="1">
    <source>
        <dbReference type="SAM" id="MobiDB-lite"/>
    </source>
</evidence>
<protein>
    <submittedName>
        <fullName evidence="2">Uncharacterized protein</fullName>
    </submittedName>
</protein>
<dbReference type="EMBL" id="FNCF01000004">
    <property type="protein sequence ID" value="SDG52896.1"/>
    <property type="molecule type" value="Genomic_DNA"/>
</dbReference>